<dbReference type="InterPro" id="IPR053710">
    <property type="entry name" value="Arylamine_NAT_domain_sf"/>
</dbReference>
<dbReference type="EMBL" id="ML977169">
    <property type="protein sequence ID" value="KAF1984182.1"/>
    <property type="molecule type" value="Genomic_DNA"/>
</dbReference>
<dbReference type="AlphaFoldDB" id="A0A6G1GTP6"/>
<dbReference type="OrthoDB" id="10260017at2759"/>
<evidence type="ECO:0000256" key="2">
    <source>
        <dbReference type="RuleBase" id="RU003452"/>
    </source>
</evidence>
<dbReference type="GO" id="GO:0016407">
    <property type="term" value="F:acetyltransferase activity"/>
    <property type="evidence" value="ECO:0007669"/>
    <property type="project" value="InterPro"/>
</dbReference>
<evidence type="ECO:0000313" key="4">
    <source>
        <dbReference type="Proteomes" id="UP000800041"/>
    </source>
</evidence>
<dbReference type="Proteomes" id="UP000800041">
    <property type="component" value="Unassembled WGS sequence"/>
</dbReference>
<name>A0A6G1GTP6_9PEZI</name>
<comment type="similarity">
    <text evidence="1 2">Belongs to the arylamine N-acetyltransferase family.</text>
</comment>
<dbReference type="SUPFAM" id="SSF54001">
    <property type="entry name" value="Cysteine proteinases"/>
    <property type="match status" value="1"/>
</dbReference>
<dbReference type="InterPro" id="IPR038765">
    <property type="entry name" value="Papain-like_cys_pep_sf"/>
</dbReference>
<reference evidence="3" key="1">
    <citation type="journal article" date="2020" name="Stud. Mycol.">
        <title>101 Dothideomycetes genomes: a test case for predicting lifestyles and emergence of pathogens.</title>
        <authorList>
            <person name="Haridas S."/>
            <person name="Albert R."/>
            <person name="Binder M."/>
            <person name="Bloem J."/>
            <person name="Labutti K."/>
            <person name="Salamov A."/>
            <person name="Andreopoulos B."/>
            <person name="Baker S."/>
            <person name="Barry K."/>
            <person name="Bills G."/>
            <person name="Bluhm B."/>
            <person name="Cannon C."/>
            <person name="Castanera R."/>
            <person name="Culley D."/>
            <person name="Daum C."/>
            <person name="Ezra D."/>
            <person name="Gonzalez J."/>
            <person name="Henrissat B."/>
            <person name="Kuo A."/>
            <person name="Liang C."/>
            <person name="Lipzen A."/>
            <person name="Lutzoni F."/>
            <person name="Magnuson J."/>
            <person name="Mondo S."/>
            <person name="Nolan M."/>
            <person name="Ohm R."/>
            <person name="Pangilinan J."/>
            <person name="Park H.-J."/>
            <person name="Ramirez L."/>
            <person name="Alfaro M."/>
            <person name="Sun H."/>
            <person name="Tritt A."/>
            <person name="Yoshinaga Y."/>
            <person name="Zwiers L.-H."/>
            <person name="Turgeon B."/>
            <person name="Goodwin S."/>
            <person name="Spatafora J."/>
            <person name="Crous P."/>
            <person name="Grigoriev I."/>
        </authorList>
    </citation>
    <scope>NUCLEOTIDE SEQUENCE</scope>
    <source>
        <strain evidence="3">CBS 113979</strain>
    </source>
</reference>
<dbReference type="PANTHER" id="PTHR11786:SF0">
    <property type="entry name" value="ARYLAMINE N-ACETYLTRANSFERASE 4-RELATED"/>
    <property type="match status" value="1"/>
</dbReference>
<dbReference type="Pfam" id="PF00797">
    <property type="entry name" value="Acetyltransf_2"/>
    <property type="match status" value="1"/>
</dbReference>
<organism evidence="3 4">
    <name type="scientific">Aulographum hederae CBS 113979</name>
    <dbReference type="NCBI Taxonomy" id="1176131"/>
    <lineage>
        <taxon>Eukaryota</taxon>
        <taxon>Fungi</taxon>
        <taxon>Dikarya</taxon>
        <taxon>Ascomycota</taxon>
        <taxon>Pezizomycotina</taxon>
        <taxon>Dothideomycetes</taxon>
        <taxon>Pleosporomycetidae</taxon>
        <taxon>Aulographales</taxon>
        <taxon>Aulographaceae</taxon>
    </lineage>
</organism>
<dbReference type="PRINTS" id="PR01543">
    <property type="entry name" value="ANATRNSFRASE"/>
</dbReference>
<dbReference type="Gene3D" id="3.30.2140.20">
    <property type="match status" value="1"/>
</dbReference>
<evidence type="ECO:0000313" key="3">
    <source>
        <dbReference type="EMBL" id="KAF1984182.1"/>
    </source>
</evidence>
<dbReference type="InterPro" id="IPR001447">
    <property type="entry name" value="Arylamine_N-AcTrfase"/>
</dbReference>
<sequence>MTHPTLNPTQISQYLDRIRLTSGRYESVTDLSPKESLDYLSRLMRYHLSAVPFENLTLHYTHHRRVSLDADDLFEKIVGSGTRGGYCMENNTLFGALLRSLGYRLHSAGARVKAGGASFGGWSHMINIVNIDGQRYVVDVGFGANCMIEPMKIDRAGTIVPNLRPASARIIRDYLPEASNKQDEDQKMWIYQHRNNDESDWVDIYCFTELEFLPDDYKIMSLYTSTSPQTFFTQMVVCVLLLRDADKEELKGTMILLGNNLKARIDGNTNTSKAFESEDDRLECLKDTFGIVFDGSGKKAIKGTAAEVKTQAFSM</sequence>
<keyword evidence="2" id="KW-0012">Acyltransferase</keyword>
<protein>
    <submittedName>
        <fullName evidence="3">Arylamine N-acetyltransferase 1</fullName>
    </submittedName>
</protein>
<accession>A0A6G1GTP6</accession>
<gene>
    <name evidence="3" type="ORF">K402DRAFT_381320</name>
</gene>
<keyword evidence="2 3" id="KW-0808">Transferase</keyword>
<dbReference type="PANTHER" id="PTHR11786">
    <property type="entry name" value="N-HYDROXYARYLAMINE O-ACETYLTRANSFERASE"/>
    <property type="match status" value="1"/>
</dbReference>
<proteinExistence type="inferred from homology"/>
<keyword evidence="4" id="KW-1185">Reference proteome</keyword>
<evidence type="ECO:0000256" key="1">
    <source>
        <dbReference type="ARBA" id="ARBA00006547"/>
    </source>
</evidence>